<accession>A0A9P7Y9R0</accession>
<keyword evidence="4" id="KW-1185">Reference proteome</keyword>
<keyword evidence="2" id="KW-0067">ATP-binding</keyword>
<dbReference type="PANTHER" id="PTHR14187:SF5">
    <property type="entry name" value="HEAT SHOCK 70 KDA PROTEIN 12A"/>
    <property type="match status" value="1"/>
</dbReference>
<name>A0A9P7Y9R0_9HELO</name>
<gene>
    <name evidence="3" type="ORF">BJ875DRAFT_489111</name>
</gene>
<evidence type="ECO:0000313" key="4">
    <source>
        <dbReference type="Proteomes" id="UP000824998"/>
    </source>
</evidence>
<dbReference type="SUPFAM" id="SSF53067">
    <property type="entry name" value="Actin-like ATPase domain"/>
    <property type="match status" value="2"/>
</dbReference>
<evidence type="ECO:0000256" key="1">
    <source>
        <dbReference type="ARBA" id="ARBA00022741"/>
    </source>
</evidence>
<dbReference type="Gene3D" id="3.30.420.40">
    <property type="match status" value="1"/>
</dbReference>
<dbReference type="InterPro" id="IPR043129">
    <property type="entry name" value="ATPase_NBD"/>
</dbReference>
<dbReference type="InterPro" id="IPR013126">
    <property type="entry name" value="Hsp_70_fam"/>
</dbReference>
<evidence type="ECO:0000256" key="2">
    <source>
        <dbReference type="ARBA" id="ARBA00022840"/>
    </source>
</evidence>
<dbReference type="GO" id="GO:0140662">
    <property type="term" value="F:ATP-dependent protein folding chaperone"/>
    <property type="evidence" value="ECO:0007669"/>
    <property type="project" value="InterPro"/>
</dbReference>
<dbReference type="Proteomes" id="UP000824998">
    <property type="component" value="Unassembled WGS sequence"/>
</dbReference>
<dbReference type="OrthoDB" id="2963168at2759"/>
<dbReference type="PANTHER" id="PTHR14187">
    <property type="entry name" value="ALPHA KINASE/ELONGATION FACTOR 2 KINASE"/>
    <property type="match status" value="1"/>
</dbReference>
<sequence>MAASTARSPVGAKKREDMNSEFLIAVDFGTTFSAVAYANTLTPDKRSVIKLGERIQGVKAPTVLKYDNGGINGCFKWGFEATQNLRIGERVHEWFKLGLCPKTKGTRTTGTEFQERFPSMTALPPVNEEQCKKLVTDYLASLRYYMDEHLKKTFQENSRIPRKYILTVPAMWTNKAKKATRDCAADAGMGYRPGELKIIAEPEAAGIYALATMSRPLKVGDTFVICDAGGGTVDLSSYHVKSLKPFIDLGCTSIPSGGLYGSSFLNRIFLDYVQKKLRGHSSVVKSPQGYQKWLKMEVNEHFENKIKPLFTGEEEAGYMYHIPAFGFIDSLAHGIQGEELNVPAKDIREKVFDLVTNKIQGLVQDHIAATGEVKAILLAGGFGLNKYLEKQVKKIAGPRIQVDSIENSSTAIVRGALMAGLADVEQQRLEEQQGEKSGQNQQGAVEDRGTINVRVTSWLAPKHYGVSVWEAFNPKNEIHAKRERPSKDIDGRQSIEVMKWFVRKNEVIQKSKPIQILYSKEVSNNSVPCEIKCDIYTFQDGIPPDYPHTNKYPNPAIKIPHVTVKMDLEDTSELPTETLNGRTYYNVPFMLDMTLDSGDPTFYLFREKGDKIKGGCKTYASKSVSFHG</sequence>
<dbReference type="CDD" id="cd10170">
    <property type="entry name" value="ASKHA_NBD_HSP70"/>
    <property type="match status" value="1"/>
</dbReference>
<dbReference type="AlphaFoldDB" id="A0A9P7Y9R0"/>
<dbReference type="Pfam" id="PF00012">
    <property type="entry name" value="HSP70"/>
    <property type="match status" value="1"/>
</dbReference>
<evidence type="ECO:0000313" key="3">
    <source>
        <dbReference type="EMBL" id="KAG9229232.1"/>
    </source>
</evidence>
<dbReference type="EMBL" id="MU251798">
    <property type="protein sequence ID" value="KAG9229232.1"/>
    <property type="molecule type" value="Genomic_DNA"/>
</dbReference>
<organism evidence="3 4">
    <name type="scientific">Amylocarpus encephaloides</name>
    <dbReference type="NCBI Taxonomy" id="45428"/>
    <lineage>
        <taxon>Eukaryota</taxon>
        <taxon>Fungi</taxon>
        <taxon>Dikarya</taxon>
        <taxon>Ascomycota</taxon>
        <taxon>Pezizomycotina</taxon>
        <taxon>Leotiomycetes</taxon>
        <taxon>Helotiales</taxon>
        <taxon>Helotiales incertae sedis</taxon>
        <taxon>Amylocarpus</taxon>
    </lineage>
</organism>
<keyword evidence="1" id="KW-0547">Nucleotide-binding</keyword>
<reference evidence="3" key="1">
    <citation type="journal article" date="2021" name="IMA Fungus">
        <title>Genomic characterization of three marine fungi, including Emericellopsis atlantica sp. nov. with signatures of a generalist lifestyle and marine biomass degradation.</title>
        <authorList>
            <person name="Hagestad O.C."/>
            <person name="Hou L."/>
            <person name="Andersen J.H."/>
            <person name="Hansen E.H."/>
            <person name="Altermark B."/>
            <person name="Li C."/>
            <person name="Kuhnert E."/>
            <person name="Cox R.J."/>
            <person name="Crous P.W."/>
            <person name="Spatafora J.W."/>
            <person name="Lail K."/>
            <person name="Amirebrahimi M."/>
            <person name="Lipzen A."/>
            <person name="Pangilinan J."/>
            <person name="Andreopoulos W."/>
            <person name="Hayes R.D."/>
            <person name="Ng V."/>
            <person name="Grigoriev I.V."/>
            <person name="Jackson S.A."/>
            <person name="Sutton T.D.S."/>
            <person name="Dobson A.D.W."/>
            <person name="Rama T."/>
        </authorList>
    </citation>
    <scope>NUCLEOTIDE SEQUENCE</scope>
    <source>
        <strain evidence="3">TRa018bII</strain>
    </source>
</reference>
<proteinExistence type="predicted"/>
<protein>
    <submittedName>
        <fullName evidence="3">Uncharacterized protein</fullName>
    </submittedName>
</protein>
<dbReference type="PRINTS" id="PR00301">
    <property type="entry name" value="HEATSHOCK70"/>
</dbReference>
<comment type="caution">
    <text evidence="3">The sequence shown here is derived from an EMBL/GenBank/DDBJ whole genome shotgun (WGS) entry which is preliminary data.</text>
</comment>
<dbReference type="GO" id="GO:0005524">
    <property type="term" value="F:ATP binding"/>
    <property type="evidence" value="ECO:0007669"/>
    <property type="project" value="UniProtKB-KW"/>
</dbReference>